<dbReference type="GO" id="GO:0005829">
    <property type="term" value="C:cytosol"/>
    <property type="evidence" value="ECO:0007669"/>
    <property type="project" value="TreeGrafter"/>
</dbReference>
<organism evidence="16 17">
    <name type="scientific">Bombilactobacillus apium</name>
    <dbReference type="NCBI Taxonomy" id="2675299"/>
    <lineage>
        <taxon>Bacteria</taxon>
        <taxon>Bacillati</taxon>
        <taxon>Bacillota</taxon>
        <taxon>Bacilli</taxon>
        <taxon>Lactobacillales</taxon>
        <taxon>Lactobacillaceae</taxon>
        <taxon>Bombilactobacillus</taxon>
    </lineage>
</organism>
<evidence type="ECO:0000256" key="10">
    <source>
        <dbReference type="ARBA" id="ARBA00038983"/>
    </source>
</evidence>
<dbReference type="PANTHER" id="PTHR20836">
    <property type="entry name" value="DIHYDRODIPICOLINATE REDUCTASE"/>
    <property type="match status" value="1"/>
</dbReference>
<evidence type="ECO:0000256" key="12">
    <source>
        <dbReference type="ARBA" id="ARBA00049396"/>
    </source>
</evidence>
<dbReference type="GO" id="GO:0009089">
    <property type="term" value="P:lysine biosynthetic process via diaminopimelate"/>
    <property type="evidence" value="ECO:0007669"/>
    <property type="project" value="UniProtKB-UniRule"/>
</dbReference>
<reference evidence="16 17" key="1">
    <citation type="submission" date="2020-06" db="EMBL/GenBank/DDBJ databases">
        <authorList>
            <person name="Kang J."/>
        </authorList>
    </citation>
    <scope>NUCLEOTIDE SEQUENCE [LARGE SCALE GENOMIC DNA]</scope>
    <source>
        <strain evidence="16 17">DCY120</strain>
    </source>
</reference>
<evidence type="ECO:0000259" key="15">
    <source>
        <dbReference type="Pfam" id="PF05173"/>
    </source>
</evidence>
<feature type="domain" description="Dihydrodipicolinate reductase N-terminal" evidence="14">
    <location>
        <begin position="6"/>
        <end position="126"/>
    </location>
</feature>
<dbReference type="CDD" id="cd02274">
    <property type="entry name" value="DHDPR_N"/>
    <property type="match status" value="1"/>
</dbReference>
<evidence type="ECO:0000256" key="13">
    <source>
        <dbReference type="HAMAP-Rule" id="MF_00102"/>
    </source>
</evidence>
<evidence type="ECO:0000256" key="1">
    <source>
        <dbReference type="ARBA" id="ARBA00006642"/>
    </source>
</evidence>
<dbReference type="GO" id="GO:0016726">
    <property type="term" value="F:oxidoreductase activity, acting on CH or CH2 groups, NAD or NADP as acceptor"/>
    <property type="evidence" value="ECO:0007669"/>
    <property type="project" value="UniProtKB-UniRule"/>
</dbReference>
<keyword evidence="5 13" id="KW-0220">Diaminopimelate biosynthesis</keyword>
<evidence type="ECO:0000256" key="3">
    <source>
        <dbReference type="ARBA" id="ARBA00022605"/>
    </source>
</evidence>
<evidence type="ECO:0000256" key="11">
    <source>
        <dbReference type="ARBA" id="ARBA00049080"/>
    </source>
</evidence>
<dbReference type="Gene3D" id="3.30.360.10">
    <property type="entry name" value="Dihydrodipicolinate Reductase, domain 2"/>
    <property type="match status" value="1"/>
</dbReference>
<dbReference type="InterPro" id="IPR023940">
    <property type="entry name" value="DHDPR_bac"/>
</dbReference>
<name>A0A850R9W0_9LACO</name>
<evidence type="ECO:0000313" key="17">
    <source>
        <dbReference type="Proteomes" id="UP000563523"/>
    </source>
</evidence>
<feature type="active site" description="Proton donor/acceptor" evidence="13">
    <location>
        <position position="153"/>
    </location>
</feature>
<dbReference type="RefSeq" id="WP_176941793.1">
    <property type="nucleotide sequence ID" value="NZ_JABZEC010000001.1"/>
</dbReference>
<comment type="similarity">
    <text evidence="1 13">Belongs to the DapB family.</text>
</comment>
<evidence type="ECO:0000256" key="8">
    <source>
        <dbReference type="ARBA" id="ARBA00023154"/>
    </source>
</evidence>
<dbReference type="InterPro" id="IPR000846">
    <property type="entry name" value="DapB_N"/>
</dbReference>
<feature type="binding site" evidence="13">
    <location>
        <position position="154"/>
    </location>
    <ligand>
        <name>(S)-2,3,4,5-tetrahydrodipicolinate</name>
        <dbReference type="ChEBI" id="CHEBI:16845"/>
    </ligand>
</feature>
<feature type="active site" description="Proton donor" evidence="13">
    <location>
        <position position="157"/>
    </location>
</feature>
<evidence type="ECO:0000256" key="5">
    <source>
        <dbReference type="ARBA" id="ARBA00022915"/>
    </source>
</evidence>
<comment type="catalytic activity">
    <reaction evidence="12 13">
        <text>(S)-2,3,4,5-tetrahydrodipicolinate + NAD(+) + H2O = (2S,4S)-4-hydroxy-2,3,4,5-tetrahydrodipicolinate + NADH + H(+)</text>
        <dbReference type="Rhea" id="RHEA:35323"/>
        <dbReference type="ChEBI" id="CHEBI:15377"/>
        <dbReference type="ChEBI" id="CHEBI:15378"/>
        <dbReference type="ChEBI" id="CHEBI:16845"/>
        <dbReference type="ChEBI" id="CHEBI:57540"/>
        <dbReference type="ChEBI" id="CHEBI:57945"/>
        <dbReference type="ChEBI" id="CHEBI:67139"/>
        <dbReference type="EC" id="1.17.1.8"/>
    </reaction>
</comment>
<evidence type="ECO:0000256" key="4">
    <source>
        <dbReference type="ARBA" id="ARBA00022857"/>
    </source>
</evidence>
<sequence>MKTKTVLVAGFTGSMGQKAVQLINESTDYQLTAVLAPQIPDTSAARTDYHLGEDVQIFNKISELTEIADIWVDFTTPQSVFENTQAALNLGMHPVIGTSGLKDEQISQLQTLAQDKHLGGIIAPNFGLSAVLLMKFAQEAAKYFPDAEIIEMHHEDKQDAPSGTALNTAKLMTKTRNPQAVRPSDSEELLDHVRGGDYQGIKIHSVRLPGYVAHEQVLFGGPGEALTIRQDSFDRGSFMQGVKVALDKVMTLDELIVGLEKII</sequence>
<comment type="caution">
    <text evidence="13">Was originally thought to be a dihydrodipicolinate reductase (DHDPR), catalyzing the conversion of dihydrodipicolinate to tetrahydrodipicolinate. However, it was shown in E.coli that the substrate of the enzymatic reaction is not dihydrodipicolinate (DHDP) but in fact (2S,4S)-4-hydroxy-2,3,4,5-tetrahydrodipicolinic acid (HTPA), the product released by the DapA-catalyzed reaction.</text>
</comment>
<proteinExistence type="inferred from homology"/>
<comment type="caution">
    <text evidence="16">The sequence shown here is derived from an EMBL/GenBank/DDBJ whole genome shotgun (WGS) entry which is preliminary data.</text>
</comment>
<accession>A0A850R9W0</accession>
<dbReference type="PANTHER" id="PTHR20836:SF0">
    <property type="entry name" value="4-HYDROXY-TETRAHYDRODIPICOLINATE REDUCTASE 1, CHLOROPLASTIC-RELATED"/>
    <property type="match status" value="1"/>
</dbReference>
<feature type="binding site" evidence="13">
    <location>
        <begin position="97"/>
        <end position="99"/>
    </location>
    <ligand>
        <name>NAD(+)</name>
        <dbReference type="ChEBI" id="CHEBI:57540"/>
    </ligand>
</feature>
<feature type="binding site" evidence="13">
    <location>
        <begin position="10"/>
        <end position="15"/>
    </location>
    <ligand>
        <name>NAD(+)</name>
        <dbReference type="ChEBI" id="CHEBI:57540"/>
    </ligand>
</feature>
<dbReference type="UniPathway" id="UPA00034">
    <property type="reaction ID" value="UER00018"/>
</dbReference>
<dbReference type="Pfam" id="PF01113">
    <property type="entry name" value="DapB_N"/>
    <property type="match status" value="1"/>
</dbReference>
<evidence type="ECO:0000256" key="9">
    <source>
        <dbReference type="ARBA" id="ARBA00037922"/>
    </source>
</evidence>
<keyword evidence="3 13" id="KW-0028">Amino-acid biosynthesis</keyword>
<evidence type="ECO:0000256" key="7">
    <source>
        <dbReference type="ARBA" id="ARBA00023027"/>
    </source>
</evidence>
<keyword evidence="8 13" id="KW-0457">Lysine biosynthesis</keyword>
<dbReference type="SUPFAM" id="SSF55347">
    <property type="entry name" value="Glyceraldehyde-3-phosphate dehydrogenase-like, C-terminal domain"/>
    <property type="match status" value="1"/>
</dbReference>
<dbReference type="HAMAP" id="MF_00102">
    <property type="entry name" value="DapB"/>
    <property type="match status" value="1"/>
</dbReference>
<dbReference type="EMBL" id="JABZEC010000001">
    <property type="protein sequence ID" value="NVY95618.1"/>
    <property type="molecule type" value="Genomic_DNA"/>
</dbReference>
<dbReference type="FunFam" id="3.30.360.10:FF:000009">
    <property type="entry name" value="4-hydroxy-tetrahydrodipicolinate reductase"/>
    <property type="match status" value="1"/>
</dbReference>
<keyword evidence="4 13" id="KW-0521">NADP</keyword>
<dbReference type="AlphaFoldDB" id="A0A850R9W0"/>
<feature type="domain" description="Dihydrodipicolinate reductase C-terminal" evidence="15">
    <location>
        <begin position="130"/>
        <end position="262"/>
    </location>
</feature>
<dbReference type="EC" id="1.17.1.8" evidence="10 13"/>
<comment type="function">
    <text evidence="13">Catalyzes the conversion of 4-hydroxy-tetrahydrodipicolinate (HTPA) to tetrahydrodipicolinate.</text>
</comment>
<dbReference type="GO" id="GO:0008839">
    <property type="term" value="F:4-hydroxy-tetrahydrodipicolinate reductase"/>
    <property type="evidence" value="ECO:0007669"/>
    <property type="project" value="UniProtKB-UniRule"/>
</dbReference>
<evidence type="ECO:0000256" key="6">
    <source>
        <dbReference type="ARBA" id="ARBA00023002"/>
    </source>
</evidence>
<dbReference type="NCBIfam" id="TIGR00036">
    <property type="entry name" value="dapB"/>
    <property type="match status" value="1"/>
</dbReference>
<dbReference type="GO" id="GO:0051287">
    <property type="term" value="F:NAD binding"/>
    <property type="evidence" value="ECO:0007669"/>
    <property type="project" value="UniProtKB-UniRule"/>
</dbReference>
<keyword evidence="7 13" id="KW-0520">NAD</keyword>
<dbReference type="InterPro" id="IPR036291">
    <property type="entry name" value="NAD(P)-bd_dom_sf"/>
</dbReference>
<keyword evidence="6 13" id="KW-0560">Oxidoreductase</keyword>
<comment type="catalytic activity">
    <reaction evidence="11 13">
        <text>(S)-2,3,4,5-tetrahydrodipicolinate + NADP(+) + H2O = (2S,4S)-4-hydroxy-2,3,4,5-tetrahydrodipicolinate + NADPH + H(+)</text>
        <dbReference type="Rhea" id="RHEA:35331"/>
        <dbReference type="ChEBI" id="CHEBI:15377"/>
        <dbReference type="ChEBI" id="CHEBI:15378"/>
        <dbReference type="ChEBI" id="CHEBI:16845"/>
        <dbReference type="ChEBI" id="CHEBI:57783"/>
        <dbReference type="ChEBI" id="CHEBI:58349"/>
        <dbReference type="ChEBI" id="CHEBI:67139"/>
        <dbReference type="EC" id="1.17.1.8"/>
    </reaction>
</comment>
<dbReference type="SUPFAM" id="SSF51735">
    <property type="entry name" value="NAD(P)-binding Rossmann-fold domains"/>
    <property type="match status" value="1"/>
</dbReference>
<dbReference type="PIRSF" id="PIRSF000161">
    <property type="entry name" value="DHPR"/>
    <property type="match status" value="1"/>
</dbReference>
<comment type="subcellular location">
    <subcellularLocation>
        <location evidence="13">Cytoplasm</location>
    </subcellularLocation>
</comment>
<dbReference type="InterPro" id="IPR022664">
    <property type="entry name" value="DapB_N_CS"/>
</dbReference>
<dbReference type="GO" id="GO:0050661">
    <property type="term" value="F:NADP binding"/>
    <property type="evidence" value="ECO:0007669"/>
    <property type="project" value="UniProtKB-UniRule"/>
</dbReference>
<comment type="caution">
    <text evidence="13">Lacks conserved residue(s) required for the propagation of feature annotation.</text>
</comment>
<feature type="binding site" evidence="13">
    <location>
        <begin position="123"/>
        <end position="126"/>
    </location>
    <ligand>
        <name>NAD(+)</name>
        <dbReference type="ChEBI" id="CHEBI:57540"/>
    </ligand>
</feature>
<keyword evidence="2 13" id="KW-0963">Cytoplasm</keyword>
<evidence type="ECO:0000259" key="14">
    <source>
        <dbReference type="Pfam" id="PF01113"/>
    </source>
</evidence>
<evidence type="ECO:0000256" key="2">
    <source>
        <dbReference type="ARBA" id="ARBA00022490"/>
    </source>
</evidence>
<dbReference type="PROSITE" id="PS01298">
    <property type="entry name" value="DAPB"/>
    <property type="match status" value="1"/>
</dbReference>
<protein>
    <recommendedName>
        <fullName evidence="10 13">4-hydroxy-tetrahydrodipicolinate reductase</fullName>
        <shortName evidence="13">HTPA reductase</shortName>
        <ecNumber evidence="10 13">1.17.1.8</ecNumber>
    </recommendedName>
</protein>
<gene>
    <name evidence="13" type="primary">dapB</name>
    <name evidence="16" type="ORF">HU830_00135</name>
</gene>
<keyword evidence="17" id="KW-1185">Reference proteome</keyword>
<dbReference type="InterPro" id="IPR022663">
    <property type="entry name" value="DapB_C"/>
</dbReference>
<dbReference type="Proteomes" id="UP000563523">
    <property type="component" value="Unassembled WGS sequence"/>
</dbReference>
<dbReference type="Gene3D" id="3.40.50.720">
    <property type="entry name" value="NAD(P)-binding Rossmann-like Domain"/>
    <property type="match status" value="1"/>
</dbReference>
<evidence type="ECO:0000313" key="16">
    <source>
        <dbReference type="EMBL" id="NVY95618.1"/>
    </source>
</evidence>
<comment type="pathway">
    <text evidence="9 13">Amino-acid biosynthesis; L-lysine biosynthesis via DAP pathway; (S)-tetrahydrodipicolinate from L-aspartate: step 4/4.</text>
</comment>
<dbReference type="Pfam" id="PF05173">
    <property type="entry name" value="DapB_C"/>
    <property type="match status" value="1"/>
</dbReference>
<feature type="binding site" evidence="13">
    <location>
        <begin position="163"/>
        <end position="164"/>
    </location>
    <ligand>
        <name>(S)-2,3,4,5-tetrahydrodipicolinate</name>
        <dbReference type="ChEBI" id="CHEBI:16845"/>
    </ligand>
</feature>
<comment type="subunit">
    <text evidence="13">Homotetramer.</text>
</comment>
<dbReference type="GO" id="GO:0019877">
    <property type="term" value="P:diaminopimelate biosynthetic process"/>
    <property type="evidence" value="ECO:0007669"/>
    <property type="project" value="UniProtKB-UniRule"/>
</dbReference>